<dbReference type="Proteomes" id="UP000037179">
    <property type="component" value="Unassembled WGS sequence"/>
</dbReference>
<keyword evidence="6" id="KW-1185">Reference proteome</keyword>
<evidence type="ECO:0000313" key="7">
    <source>
        <dbReference type="Proteomes" id="UP000180166"/>
    </source>
</evidence>
<feature type="region of interest" description="Disordered" evidence="2">
    <location>
        <begin position="128"/>
        <end position="150"/>
    </location>
</feature>
<dbReference type="Proteomes" id="UP000180166">
    <property type="component" value="Chromosome"/>
</dbReference>
<evidence type="ECO:0000259" key="3">
    <source>
        <dbReference type="Pfam" id="PF07282"/>
    </source>
</evidence>
<evidence type="ECO:0000256" key="2">
    <source>
        <dbReference type="SAM" id="MobiDB-lite"/>
    </source>
</evidence>
<evidence type="ECO:0000313" key="5">
    <source>
        <dbReference type="EMBL" id="GAP29806.1"/>
    </source>
</evidence>
<reference evidence="6" key="1">
    <citation type="submission" date="2015-07" db="EMBL/GenBank/DDBJ databases">
        <title>Nocardia seriolae U-1 whole genome shotgun sequence.</title>
        <authorList>
            <person name="Imajoh M."/>
            <person name="Fukumoto Y."/>
            <person name="Sukeda M."/>
            <person name="Yamane J."/>
            <person name="Yamasaki K."/>
            <person name="Shimizu M."/>
            <person name="Ohnishi K."/>
            <person name="Oshima S."/>
        </authorList>
    </citation>
    <scope>NUCLEOTIDE SEQUENCE [LARGE SCALE GENOMIC DNA]</scope>
    <source>
        <strain evidence="6">U-1</strain>
    </source>
</reference>
<dbReference type="InterPro" id="IPR010095">
    <property type="entry name" value="Cas12f1-like_TNB"/>
</dbReference>
<feature type="domain" description="Cas12f1-like TNB" evidence="3">
    <location>
        <begin position="61"/>
        <end position="122"/>
    </location>
</feature>
<keyword evidence="1" id="KW-0238">DNA-binding</keyword>
<evidence type="ECO:0000313" key="6">
    <source>
        <dbReference type="Proteomes" id="UP000037179"/>
    </source>
</evidence>
<dbReference type="EMBL" id="BBYQ01000064">
    <property type="protein sequence ID" value="GAP29806.1"/>
    <property type="molecule type" value="Genomic_DNA"/>
</dbReference>
<proteinExistence type="predicted"/>
<dbReference type="EMBL" id="CP017839">
    <property type="protein sequence ID" value="APB00046.1"/>
    <property type="molecule type" value="Genomic_DNA"/>
</dbReference>
<dbReference type="RefSeq" id="WP_052486684.1">
    <property type="nucleotide sequence ID" value="NZ_AP017900.1"/>
</dbReference>
<dbReference type="KEGG" id="nsr:NS506_06009"/>
<accession>A0ABC9YX00</accession>
<reference evidence="4 7" key="3">
    <citation type="submission" date="2016-10" db="EMBL/GenBank/DDBJ databases">
        <title>Genome sequence of Nocardia seriolae strain EM150506, isolated from Anguila japonica.</title>
        <authorList>
            <person name="Han H.-J."/>
        </authorList>
    </citation>
    <scope>NUCLEOTIDE SEQUENCE [LARGE SCALE GENOMIC DNA]</scope>
    <source>
        <strain evidence="4 7">EM150506</strain>
    </source>
</reference>
<dbReference type="AlphaFoldDB" id="A0ABC9YX00"/>
<dbReference type="Pfam" id="PF07282">
    <property type="entry name" value="Cas12f1-like_TNB"/>
    <property type="match status" value="1"/>
</dbReference>
<protein>
    <submittedName>
        <fullName evidence="5">Transposase, IS605 OrfB family protein</fullName>
    </submittedName>
</protein>
<name>A0ABC9YX00_9NOCA</name>
<evidence type="ECO:0000313" key="4">
    <source>
        <dbReference type="EMBL" id="APB00046.1"/>
    </source>
</evidence>
<evidence type="ECO:0000256" key="1">
    <source>
        <dbReference type="ARBA" id="ARBA00023125"/>
    </source>
</evidence>
<dbReference type="GeneID" id="93376511"/>
<gene>
    <name evidence="4" type="ORF">NS506_06009</name>
    <name evidence="5" type="ORF">NSK11_contig00064-0030</name>
</gene>
<organism evidence="5 6">
    <name type="scientific">Nocardia seriolae</name>
    <dbReference type="NCBI Taxonomy" id="37332"/>
    <lineage>
        <taxon>Bacteria</taxon>
        <taxon>Bacillati</taxon>
        <taxon>Actinomycetota</taxon>
        <taxon>Actinomycetes</taxon>
        <taxon>Mycobacteriales</taxon>
        <taxon>Nocardiaceae</taxon>
        <taxon>Nocardia</taxon>
    </lineage>
</organism>
<sequence>MEQTTTRLARVYEGFALEQLPIANMVKRPAPKPDPDTPGQYLPNGRAAKRGLARGIMSSCWGEFARRLGEKSSVAFVPAANTSRTCASCGHISAGNRKSQAVFRCEKCGHEAHADTNAAINIRERAFHQPEDIGGSGAEVSHVGAAPTSG</sequence>
<dbReference type="GO" id="GO:0003677">
    <property type="term" value="F:DNA binding"/>
    <property type="evidence" value="ECO:0007669"/>
    <property type="project" value="UniProtKB-KW"/>
</dbReference>
<reference evidence="5 6" key="2">
    <citation type="journal article" date="2016" name="Genome Announc.">
        <title>Draft Genome Sequence of Erythromycin- and Oxytetracycline-Sensitive Nocardia seriolae Strain U-1 (NBRC 110359).</title>
        <authorList>
            <person name="Imajoh M."/>
            <person name="Sukeda M."/>
            <person name="Shimizu M."/>
            <person name="Yamane J."/>
            <person name="Ohnishi K."/>
            <person name="Oshima S."/>
        </authorList>
    </citation>
    <scope>NUCLEOTIDE SEQUENCE [LARGE SCALE GENOMIC DNA]</scope>
    <source>
        <strain evidence="5 6">U-1</strain>
    </source>
</reference>